<evidence type="ECO:0000313" key="4">
    <source>
        <dbReference type="WBParaSite" id="PSAMB.scaffold4044size15887.g23298.t1"/>
    </source>
</evidence>
<feature type="region of interest" description="Disordered" evidence="1">
    <location>
        <begin position="156"/>
        <end position="193"/>
    </location>
</feature>
<feature type="signal peptide" evidence="2">
    <location>
        <begin position="1"/>
        <end position="19"/>
    </location>
</feature>
<evidence type="ECO:0000313" key="3">
    <source>
        <dbReference type="Proteomes" id="UP000887566"/>
    </source>
</evidence>
<reference evidence="4" key="1">
    <citation type="submission" date="2022-11" db="UniProtKB">
        <authorList>
            <consortium name="WormBaseParasite"/>
        </authorList>
    </citation>
    <scope>IDENTIFICATION</scope>
</reference>
<dbReference type="PANTHER" id="PTHR21593">
    <property type="entry name" value="PRION-LIKE- Q/N-RICH -DOMAIN-BEARING PROTEIN PROTEIN"/>
    <property type="match status" value="1"/>
</dbReference>
<evidence type="ECO:0000256" key="1">
    <source>
        <dbReference type="SAM" id="MobiDB-lite"/>
    </source>
</evidence>
<dbReference type="WBParaSite" id="PSAMB.scaffold4044size15887.g23298.t1">
    <property type="protein sequence ID" value="PSAMB.scaffold4044size15887.g23298.t1"/>
    <property type="gene ID" value="PSAMB.scaffold4044size15887.g23298"/>
</dbReference>
<proteinExistence type="predicted"/>
<dbReference type="InterPro" id="IPR052823">
    <property type="entry name" value="SXP/RAL-2_related"/>
</dbReference>
<dbReference type="Proteomes" id="UP000887566">
    <property type="component" value="Unplaced"/>
</dbReference>
<feature type="chain" id="PRO_5037387194" evidence="2">
    <location>
        <begin position="20"/>
        <end position="319"/>
    </location>
</feature>
<keyword evidence="2" id="KW-0732">Signal</keyword>
<dbReference type="PANTHER" id="PTHR21593:SF36">
    <property type="entry name" value="DUF148 DOMAIN-CONTAINING PROTEIN-RELATED"/>
    <property type="match status" value="1"/>
</dbReference>
<name>A0A914WGM8_9BILA</name>
<organism evidence="3 4">
    <name type="scientific">Plectus sambesii</name>
    <dbReference type="NCBI Taxonomy" id="2011161"/>
    <lineage>
        <taxon>Eukaryota</taxon>
        <taxon>Metazoa</taxon>
        <taxon>Ecdysozoa</taxon>
        <taxon>Nematoda</taxon>
        <taxon>Chromadorea</taxon>
        <taxon>Plectida</taxon>
        <taxon>Plectina</taxon>
        <taxon>Plectoidea</taxon>
        <taxon>Plectidae</taxon>
        <taxon>Plectus</taxon>
    </lineage>
</organism>
<accession>A0A914WGM8</accession>
<keyword evidence="3" id="KW-1185">Reference proteome</keyword>
<dbReference type="AlphaFoldDB" id="A0A914WGM8"/>
<protein>
    <submittedName>
        <fullName evidence="4">Uncharacterized protein</fullName>
    </submittedName>
</protein>
<evidence type="ECO:0000256" key="2">
    <source>
        <dbReference type="SAM" id="SignalP"/>
    </source>
</evidence>
<sequence length="319" mass="35885">MTSLKLVIIFAALVAVSLAGVVRRDATDDDDDSGEEKHHGPAFLEGLDAATKDKFKAIFRDRSLKGDAKDAALLNLASSVLTPEKLAQFKTHQVEWTKKREQWKADYDAKYAKLSPNAKKAADQMKALWGSGLDRAARKAKKEEILKSLTDAERKEIEALRPHRGNNRSRRDATDDEDDSGEEKHHGPAFMQGLDDATKAKFKAIFRDHSLKGDAKDAALLKLATSVLTPEKLAQFKTHQVEWKKKREQWKADYDAKYAKLSPNAKKAADEIKGLWEKDGMDRAAKKAKKEEILKSLTEAERKEVQDLFPHRGKKPSRN</sequence>